<evidence type="ECO:0000256" key="2">
    <source>
        <dbReference type="ARBA" id="ARBA00022692"/>
    </source>
</evidence>
<organism evidence="7 8">
    <name type="scientific">Rhodovulum visakhapatnamense</name>
    <dbReference type="NCBI Taxonomy" id="364297"/>
    <lineage>
        <taxon>Bacteria</taxon>
        <taxon>Pseudomonadati</taxon>
        <taxon>Pseudomonadota</taxon>
        <taxon>Alphaproteobacteria</taxon>
        <taxon>Rhodobacterales</taxon>
        <taxon>Paracoccaceae</taxon>
        <taxon>Rhodovulum</taxon>
    </lineage>
</organism>
<comment type="caution">
    <text evidence="7">The sequence shown here is derived from an EMBL/GenBank/DDBJ whole genome shotgun (WGS) entry which is preliminary data.</text>
</comment>
<evidence type="ECO:0000313" key="8">
    <source>
        <dbReference type="Proteomes" id="UP000295484"/>
    </source>
</evidence>
<dbReference type="Pfam" id="PF07298">
    <property type="entry name" value="NnrU"/>
    <property type="match status" value="1"/>
</dbReference>
<evidence type="ECO:0000313" key="7">
    <source>
        <dbReference type="EMBL" id="TDX27973.1"/>
    </source>
</evidence>
<proteinExistence type="predicted"/>
<feature type="domain" description="NnrU" evidence="6">
    <location>
        <begin position="7"/>
        <end position="226"/>
    </location>
</feature>
<name>A0A4V3GTS8_9RHOB</name>
<evidence type="ECO:0000256" key="4">
    <source>
        <dbReference type="ARBA" id="ARBA00023136"/>
    </source>
</evidence>
<protein>
    <submittedName>
        <fullName evidence="7">Putative membrane protein</fullName>
    </submittedName>
</protein>
<accession>A0A4V3GTS8</accession>
<evidence type="ECO:0000256" key="5">
    <source>
        <dbReference type="SAM" id="Phobius"/>
    </source>
</evidence>
<dbReference type="InterPro" id="IPR009915">
    <property type="entry name" value="NnrU_dom"/>
</dbReference>
<dbReference type="Proteomes" id="UP000295484">
    <property type="component" value="Unassembled WGS sequence"/>
</dbReference>
<comment type="subcellular location">
    <subcellularLocation>
        <location evidence="1">Membrane</location>
        <topology evidence="1">Multi-pass membrane protein</topology>
    </subcellularLocation>
</comment>
<feature type="transmembrane region" description="Helical" evidence="5">
    <location>
        <begin position="75"/>
        <end position="94"/>
    </location>
</feature>
<dbReference type="EMBL" id="SOEB01000013">
    <property type="protein sequence ID" value="TDX27973.1"/>
    <property type="molecule type" value="Genomic_DNA"/>
</dbReference>
<evidence type="ECO:0000259" key="6">
    <source>
        <dbReference type="Pfam" id="PF07298"/>
    </source>
</evidence>
<keyword evidence="3 5" id="KW-1133">Transmembrane helix</keyword>
<feature type="transmembrane region" description="Helical" evidence="5">
    <location>
        <begin position="141"/>
        <end position="161"/>
    </location>
</feature>
<feature type="transmembrane region" description="Helical" evidence="5">
    <location>
        <begin position="38"/>
        <end position="63"/>
    </location>
</feature>
<evidence type="ECO:0000256" key="1">
    <source>
        <dbReference type="ARBA" id="ARBA00004141"/>
    </source>
</evidence>
<dbReference type="AlphaFoldDB" id="A0A4V3GTS8"/>
<dbReference type="GO" id="GO:0016020">
    <property type="term" value="C:membrane"/>
    <property type="evidence" value="ECO:0007669"/>
    <property type="project" value="UniProtKB-SubCell"/>
</dbReference>
<dbReference type="RefSeq" id="WP_134078136.1">
    <property type="nucleotide sequence ID" value="NZ_SOEB01000013.1"/>
</dbReference>
<reference evidence="7 8" key="1">
    <citation type="submission" date="2019-03" db="EMBL/GenBank/DDBJ databases">
        <title>Genomic Encyclopedia of Type Strains, Phase IV (KMG-IV): sequencing the most valuable type-strain genomes for metagenomic binning, comparative biology and taxonomic classification.</title>
        <authorList>
            <person name="Goeker M."/>
        </authorList>
    </citation>
    <scope>NUCLEOTIDE SEQUENCE [LARGE SCALE GENOMIC DNA]</scope>
    <source>
        <strain evidence="7 8">JA181</strain>
    </source>
</reference>
<evidence type="ECO:0000256" key="3">
    <source>
        <dbReference type="ARBA" id="ARBA00022989"/>
    </source>
</evidence>
<gene>
    <name evidence="7" type="ORF">EV657_11350</name>
</gene>
<keyword evidence="4 5" id="KW-0472">Membrane</keyword>
<keyword evidence="2 5" id="KW-0812">Transmembrane</keyword>
<sequence length="229" mass="24080">MGGWAEFAAAFALFLLSHAVPARPGVKARLTGALGQKGYLAAYVAVSLALLAWLIVAAGRAPFVALWPPAPWQPWLPNLVMPVVCLLIAGALGAPNPLSFGGAGDARFDPARPGIVGVTRHPLPVALALWALAHAVANPDLAHLLLFGGFAGFALAGTVVIDRRNRRRMGRDWDRLAARTATLPLAALVSGRWRPSGPPPLWRPGLGLLLWTGLLAAHRPVIGVSPLPF</sequence>